<dbReference type="PANTHER" id="PTHR42085:SF1">
    <property type="entry name" value="F-BOX DOMAIN-CONTAINING PROTEIN"/>
    <property type="match status" value="1"/>
</dbReference>
<protein>
    <recommendedName>
        <fullName evidence="3">F-box domain-containing protein</fullName>
    </recommendedName>
</protein>
<evidence type="ECO:0000313" key="2">
    <source>
        <dbReference type="Proteomes" id="UP000800036"/>
    </source>
</evidence>
<keyword evidence="2" id="KW-1185">Reference proteome</keyword>
<proteinExistence type="predicted"/>
<dbReference type="AlphaFoldDB" id="A0A6A5VJ75"/>
<dbReference type="Proteomes" id="UP000800036">
    <property type="component" value="Unassembled WGS sequence"/>
</dbReference>
<reference evidence="1" key="1">
    <citation type="journal article" date="2020" name="Stud. Mycol.">
        <title>101 Dothideomycetes genomes: a test case for predicting lifestyles and emergence of pathogens.</title>
        <authorList>
            <person name="Haridas S."/>
            <person name="Albert R."/>
            <person name="Binder M."/>
            <person name="Bloem J."/>
            <person name="Labutti K."/>
            <person name="Salamov A."/>
            <person name="Andreopoulos B."/>
            <person name="Baker S."/>
            <person name="Barry K."/>
            <person name="Bills G."/>
            <person name="Bluhm B."/>
            <person name="Cannon C."/>
            <person name="Castanera R."/>
            <person name="Culley D."/>
            <person name="Daum C."/>
            <person name="Ezra D."/>
            <person name="Gonzalez J."/>
            <person name="Henrissat B."/>
            <person name="Kuo A."/>
            <person name="Liang C."/>
            <person name="Lipzen A."/>
            <person name="Lutzoni F."/>
            <person name="Magnuson J."/>
            <person name="Mondo S."/>
            <person name="Nolan M."/>
            <person name="Ohm R."/>
            <person name="Pangilinan J."/>
            <person name="Park H.-J."/>
            <person name="Ramirez L."/>
            <person name="Alfaro M."/>
            <person name="Sun H."/>
            <person name="Tritt A."/>
            <person name="Yoshinaga Y."/>
            <person name="Zwiers L.-H."/>
            <person name="Turgeon B."/>
            <person name="Goodwin S."/>
            <person name="Spatafora J."/>
            <person name="Crous P."/>
            <person name="Grigoriev I."/>
        </authorList>
    </citation>
    <scope>NUCLEOTIDE SEQUENCE</scope>
    <source>
        <strain evidence="1">CBS 107.79</strain>
    </source>
</reference>
<evidence type="ECO:0008006" key="3">
    <source>
        <dbReference type="Google" id="ProtNLM"/>
    </source>
</evidence>
<gene>
    <name evidence="1" type="ORF">BU23DRAFT_551201</name>
</gene>
<accession>A0A6A5VJ75</accession>
<evidence type="ECO:0000313" key="1">
    <source>
        <dbReference type="EMBL" id="KAF1976728.1"/>
    </source>
</evidence>
<dbReference type="EMBL" id="ML976665">
    <property type="protein sequence ID" value="KAF1976728.1"/>
    <property type="molecule type" value="Genomic_DNA"/>
</dbReference>
<organism evidence="1 2">
    <name type="scientific">Bimuria novae-zelandiae CBS 107.79</name>
    <dbReference type="NCBI Taxonomy" id="1447943"/>
    <lineage>
        <taxon>Eukaryota</taxon>
        <taxon>Fungi</taxon>
        <taxon>Dikarya</taxon>
        <taxon>Ascomycota</taxon>
        <taxon>Pezizomycotina</taxon>
        <taxon>Dothideomycetes</taxon>
        <taxon>Pleosporomycetidae</taxon>
        <taxon>Pleosporales</taxon>
        <taxon>Massarineae</taxon>
        <taxon>Didymosphaeriaceae</taxon>
        <taxon>Bimuria</taxon>
    </lineage>
</organism>
<sequence>MATSSTLTYWAPHLIPDGLAERLVRVPSPVFAGKTRPTMSFFNLPRELRDKIYAYLIPHQLCFTMKNQCRQRDYWAYGHVNTETFSVHHYLAEEPVMLINRQFRDEMLDKIYEKTIFCFEWRRRANFIVACLQSLPDSAKARIRCLSWKKQSLHTGNDPQTVKGWSSVMDYVAAHFTSLRVIHCHSPSGEDGRHRYHNWEVPRLAANMLANGRIEELRWFWKGHIYYLEQVPLEVKISIALRLLTIPYDKEKDGKVGYEYRRLQEEPRYLNTSDPVDEWAIECLMRPKHRFVVEKLQECLVLRRG</sequence>
<dbReference type="InterPro" id="IPR038883">
    <property type="entry name" value="AN11006-like"/>
</dbReference>
<dbReference type="PANTHER" id="PTHR42085">
    <property type="entry name" value="F-BOX DOMAIN-CONTAINING PROTEIN"/>
    <property type="match status" value="1"/>
</dbReference>
<dbReference type="OrthoDB" id="3780218at2759"/>
<name>A0A6A5VJ75_9PLEO</name>